<reference evidence="6" key="1">
    <citation type="submission" date="2022-01" db="EMBL/GenBank/DDBJ databases">
        <title>Genome Sequence Resource for Two Populations of Ditylenchus destructor, the Migratory Endoparasitic Phytonematode.</title>
        <authorList>
            <person name="Zhang H."/>
            <person name="Lin R."/>
            <person name="Xie B."/>
        </authorList>
    </citation>
    <scope>NUCLEOTIDE SEQUENCE</scope>
    <source>
        <strain evidence="6">BazhouSP</strain>
    </source>
</reference>
<comment type="similarity">
    <text evidence="3">Belongs to the UTP5 family.</text>
</comment>
<feature type="domain" description="Exoribonuclease phosphorolytic" evidence="4">
    <location>
        <begin position="39"/>
        <end position="168"/>
    </location>
</feature>
<dbReference type="Pfam" id="PF04003">
    <property type="entry name" value="Utp12"/>
    <property type="match status" value="1"/>
</dbReference>
<evidence type="ECO:0000313" key="7">
    <source>
        <dbReference type="Proteomes" id="UP001201812"/>
    </source>
</evidence>
<dbReference type="InterPro" id="IPR007148">
    <property type="entry name" value="SSU_processome_Utp12"/>
</dbReference>
<evidence type="ECO:0000259" key="5">
    <source>
        <dbReference type="Pfam" id="PF04003"/>
    </source>
</evidence>
<comment type="subcellular location">
    <subcellularLocation>
        <location evidence="1">Nucleus</location>
    </subcellularLocation>
</comment>
<gene>
    <name evidence="6" type="ORF">DdX_09741</name>
</gene>
<feature type="domain" description="Small-subunit processome Utp12" evidence="5">
    <location>
        <begin position="331"/>
        <end position="423"/>
    </location>
</feature>
<evidence type="ECO:0000256" key="1">
    <source>
        <dbReference type="ARBA" id="ARBA00004123"/>
    </source>
</evidence>
<dbReference type="GO" id="GO:0005730">
    <property type="term" value="C:nucleolus"/>
    <property type="evidence" value="ECO:0007669"/>
    <property type="project" value="TreeGrafter"/>
</dbReference>
<dbReference type="SUPFAM" id="SSF54211">
    <property type="entry name" value="Ribosomal protein S5 domain 2-like"/>
    <property type="match status" value="1"/>
</dbReference>
<dbReference type="PANTHER" id="PTHR44267">
    <property type="entry name" value="WD REPEAT-CONTAINING PROTEIN 43"/>
    <property type="match status" value="1"/>
</dbReference>
<evidence type="ECO:0000313" key="6">
    <source>
        <dbReference type="EMBL" id="KAI1712197.1"/>
    </source>
</evidence>
<dbReference type="EMBL" id="JAKKPZ010000019">
    <property type="protein sequence ID" value="KAI1712197.1"/>
    <property type="molecule type" value="Genomic_DNA"/>
</dbReference>
<name>A0AAD4N1B5_9BILA</name>
<dbReference type="AlphaFoldDB" id="A0AAD4N1B5"/>
<keyword evidence="2" id="KW-0539">Nucleus</keyword>
<evidence type="ECO:0000259" key="4">
    <source>
        <dbReference type="Pfam" id="PF01138"/>
    </source>
</evidence>
<dbReference type="InterPro" id="IPR020568">
    <property type="entry name" value="Ribosomal_Su5_D2-typ_SF"/>
</dbReference>
<sequence>MINSRMTSSGELLKKIDLEQYYDQFVSEGVYPDGRCTSQFRPFSVEFSVDRAACGSALVQQGGASVSCACNVSVAPYSNEPPIVYDLSWLECIPKKIIEEAELLLKWILAHNYLVDMDSLKVDSSSSEHSFDLRFTLHLNIVAISADGLLTDALLTAVQAAILDATLPAVEYDGKSVLQDTTEIGTDDIALQFEINKVKVLPQQMQIKPKRVELKDFLIYIPFQLYRITTDEKYKVLCDASGEVCTLVKNRCEMVLGKDGTFYSLKFSSPMAFQKEILVESKSVMGRKSRQSLRQPDADGTSASFSILLSQSIQSGDHERVSSIISRTDAQPDMIQRTVDELPVLSVIPFLQMVERAMQEETLENNGNAWMTWLDAVLVTHSSYLSTITDLDKKIGYLNKWIQKRTANLEKLLQLQGKLEVVSQQMTVRSKPEIYARQEPVMEMDA</sequence>
<dbReference type="Proteomes" id="UP001201812">
    <property type="component" value="Unassembled WGS sequence"/>
</dbReference>
<dbReference type="Gene3D" id="3.30.230.70">
    <property type="entry name" value="GHMP Kinase, N-terminal domain"/>
    <property type="match status" value="1"/>
</dbReference>
<dbReference type="InterPro" id="IPR027408">
    <property type="entry name" value="PNPase/RNase_PH_dom_sf"/>
</dbReference>
<protein>
    <submittedName>
        <fullName evidence="6">Dip2/Utp12 family domain-containing protein</fullName>
    </submittedName>
</protein>
<keyword evidence="7" id="KW-1185">Reference proteome</keyword>
<dbReference type="InterPro" id="IPR001247">
    <property type="entry name" value="ExoRNase_PH_dom1"/>
</dbReference>
<accession>A0AAD4N1B5</accession>
<dbReference type="Pfam" id="PF01138">
    <property type="entry name" value="RNase_PH"/>
    <property type="match status" value="1"/>
</dbReference>
<dbReference type="GO" id="GO:0000462">
    <property type="term" value="P:maturation of SSU-rRNA from tricistronic rRNA transcript (SSU-rRNA, 5.8S rRNA, LSU-rRNA)"/>
    <property type="evidence" value="ECO:0007669"/>
    <property type="project" value="TreeGrafter"/>
</dbReference>
<comment type="caution">
    <text evidence="6">The sequence shown here is derived from an EMBL/GenBank/DDBJ whole genome shotgun (WGS) entry which is preliminary data.</text>
</comment>
<evidence type="ECO:0000256" key="2">
    <source>
        <dbReference type="ARBA" id="ARBA00023242"/>
    </source>
</evidence>
<dbReference type="InterPro" id="IPR052414">
    <property type="entry name" value="U3_snoRNA-assoc_WDR"/>
</dbReference>
<dbReference type="PANTHER" id="PTHR44267:SF1">
    <property type="entry name" value="WD REPEAT-CONTAINING PROTEIN 43"/>
    <property type="match status" value="1"/>
</dbReference>
<proteinExistence type="inferred from homology"/>
<evidence type="ECO:0000256" key="3">
    <source>
        <dbReference type="ARBA" id="ARBA00038335"/>
    </source>
</evidence>
<organism evidence="6 7">
    <name type="scientific">Ditylenchus destructor</name>
    <dbReference type="NCBI Taxonomy" id="166010"/>
    <lineage>
        <taxon>Eukaryota</taxon>
        <taxon>Metazoa</taxon>
        <taxon>Ecdysozoa</taxon>
        <taxon>Nematoda</taxon>
        <taxon>Chromadorea</taxon>
        <taxon>Rhabditida</taxon>
        <taxon>Tylenchina</taxon>
        <taxon>Tylenchomorpha</taxon>
        <taxon>Sphaerularioidea</taxon>
        <taxon>Anguinidae</taxon>
        <taxon>Anguininae</taxon>
        <taxon>Ditylenchus</taxon>
    </lineage>
</organism>